<dbReference type="InterPro" id="IPR000150">
    <property type="entry name" value="Cof"/>
</dbReference>
<proteinExistence type="predicted"/>
<protein>
    <submittedName>
        <fullName evidence="1">HAD family hydrolase</fullName>
    </submittedName>
</protein>
<dbReference type="InterPro" id="IPR036412">
    <property type="entry name" value="HAD-like_sf"/>
</dbReference>
<dbReference type="Proteomes" id="UP000270649">
    <property type="component" value="Unassembled WGS sequence"/>
</dbReference>
<dbReference type="SFLD" id="SFLDS00003">
    <property type="entry name" value="Haloacid_Dehalogenase"/>
    <property type="match status" value="1"/>
</dbReference>
<dbReference type="Gene3D" id="3.30.1240.10">
    <property type="match status" value="1"/>
</dbReference>
<dbReference type="InterPro" id="IPR006379">
    <property type="entry name" value="HAD-SF_hydro_IIB"/>
</dbReference>
<gene>
    <name evidence="1" type="ORF">D9543_09065</name>
</gene>
<dbReference type="SUPFAM" id="SSF56784">
    <property type="entry name" value="HAD-like"/>
    <property type="match status" value="1"/>
</dbReference>
<dbReference type="Gene3D" id="3.40.50.1000">
    <property type="entry name" value="HAD superfamily/HAD-like"/>
    <property type="match status" value="1"/>
</dbReference>
<comment type="caution">
    <text evidence="1">The sequence shown here is derived from an EMBL/GenBank/DDBJ whole genome shotgun (WGS) entry which is preliminary data.</text>
</comment>
<dbReference type="PANTHER" id="PTHR10000">
    <property type="entry name" value="PHOSPHOSERINE PHOSPHATASE"/>
    <property type="match status" value="1"/>
</dbReference>
<keyword evidence="1" id="KW-0378">Hydrolase</keyword>
<evidence type="ECO:0000313" key="2">
    <source>
        <dbReference type="Proteomes" id="UP000270649"/>
    </source>
</evidence>
<dbReference type="InterPro" id="IPR023214">
    <property type="entry name" value="HAD_sf"/>
</dbReference>
<dbReference type="NCBIfam" id="TIGR01484">
    <property type="entry name" value="HAD-SF-IIB"/>
    <property type="match status" value="1"/>
</dbReference>
<dbReference type="AlphaFoldDB" id="A0A3M0GKW6"/>
<evidence type="ECO:0000313" key="1">
    <source>
        <dbReference type="EMBL" id="RMB57936.1"/>
    </source>
</evidence>
<sequence>MLPQLIALDMDGTLLDGNGDLPPGFNETSQRATELGVALVPASGRQLATLQEMFPHQETFIAENGAVVVHDNELMSTTPLPSEAVHAAVAALDAVAQPHTVVLCTPATAFVERDIDQQAAAEISKYYKSISWVDDLHHLLDEEIIKIAAFCADGSEKHLHVPLREAVPEHNIAVSGAVWIDVMAAGVNKGVALQTMASLLKIPQHRTAAFGDFLNDFELLQAAGTAIAMDNAHPKLKAIADKIAPPNTEYGVLAVLNQLFDSQPD</sequence>
<dbReference type="GO" id="GO:0005829">
    <property type="term" value="C:cytosol"/>
    <property type="evidence" value="ECO:0007669"/>
    <property type="project" value="TreeGrafter"/>
</dbReference>
<accession>A0A3M0GKW6</accession>
<organism evidence="1 2">
    <name type="scientific">Corynebacterium macginleyi</name>
    <dbReference type="NCBI Taxonomy" id="38290"/>
    <lineage>
        <taxon>Bacteria</taxon>
        <taxon>Bacillati</taxon>
        <taxon>Actinomycetota</taxon>
        <taxon>Actinomycetes</taxon>
        <taxon>Mycobacteriales</taxon>
        <taxon>Corynebacteriaceae</taxon>
        <taxon>Corynebacterium</taxon>
    </lineage>
</organism>
<dbReference type="RefSeq" id="WP_121928080.1">
    <property type="nucleotide sequence ID" value="NZ_JAACBT010000015.1"/>
</dbReference>
<dbReference type="PANTHER" id="PTHR10000:SF53">
    <property type="entry name" value="5-AMINO-6-(5-PHOSPHO-D-RIBITYLAMINO)URACIL PHOSPHATASE YBJI-RELATED"/>
    <property type="match status" value="1"/>
</dbReference>
<dbReference type="GO" id="GO:0000287">
    <property type="term" value="F:magnesium ion binding"/>
    <property type="evidence" value="ECO:0007669"/>
    <property type="project" value="TreeGrafter"/>
</dbReference>
<dbReference type="NCBIfam" id="TIGR00099">
    <property type="entry name" value="Cof-subfamily"/>
    <property type="match status" value="1"/>
</dbReference>
<dbReference type="SFLD" id="SFLDG01140">
    <property type="entry name" value="C2.B:_Phosphomannomutase_and_P"/>
    <property type="match status" value="1"/>
</dbReference>
<reference evidence="1 2" key="1">
    <citation type="submission" date="2018-10" db="EMBL/GenBank/DDBJ databases">
        <title>Corynebacterium macginleyi genome sequencing and assembly of the type strain and two clinical samples.</title>
        <authorList>
            <person name="Bernier A.-M."/>
            <person name="Bernard K."/>
        </authorList>
    </citation>
    <scope>NUCLEOTIDE SEQUENCE [LARGE SCALE GENOMIC DNA]</scope>
    <source>
        <strain evidence="1 2">NML 120205</strain>
    </source>
</reference>
<dbReference type="EMBL" id="REGC01000012">
    <property type="protein sequence ID" value="RMB57936.1"/>
    <property type="molecule type" value="Genomic_DNA"/>
</dbReference>
<name>A0A3M0GKW6_9CORY</name>
<dbReference type="GO" id="GO:0016791">
    <property type="term" value="F:phosphatase activity"/>
    <property type="evidence" value="ECO:0007669"/>
    <property type="project" value="UniProtKB-ARBA"/>
</dbReference>
<dbReference type="Pfam" id="PF08282">
    <property type="entry name" value="Hydrolase_3"/>
    <property type="match status" value="1"/>
</dbReference>